<keyword evidence="5" id="KW-0406">Ion transport</keyword>
<protein>
    <recommendedName>
        <fullName evidence="12">Ionotropic glutamate receptor L-glutamate and glycine-binding domain-containing protein</fullName>
    </recommendedName>
</protein>
<proteinExistence type="predicted"/>
<dbReference type="Gene3D" id="1.10.287.70">
    <property type="match status" value="1"/>
</dbReference>
<keyword evidence="3 11" id="KW-0812">Transmembrane</keyword>
<accession>A0AAV2PUT2</accession>
<dbReference type="Pfam" id="PF10613">
    <property type="entry name" value="Lig_chan-Glu_bd"/>
    <property type="match status" value="1"/>
</dbReference>
<dbReference type="EMBL" id="CAXKWB010001871">
    <property type="protein sequence ID" value="CAL4065697.1"/>
    <property type="molecule type" value="Genomic_DNA"/>
</dbReference>
<dbReference type="PANTHER" id="PTHR18966">
    <property type="entry name" value="IONOTROPIC GLUTAMATE RECEPTOR"/>
    <property type="match status" value="1"/>
</dbReference>
<dbReference type="AlphaFoldDB" id="A0AAV2PUT2"/>
<keyword evidence="7" id="KW-0675">Receptor</keyword>
<feature type="non-terminal residue" evidence="13">
    <location>
        <position position="1"/>
    </location>
</feature>
<name>A0AAV2PUT2_MEGNR</name>
<dbReference type="Gene3D" id="3.40.190.10">
    <property type="entry name" value="Periplasmic binding protein-like II"/>
    <property type="match status" value="1"/>
</dbReference>
<keyword evidence="8" id="KW-0325">Glycoprotein</keyword>
<feature type="non-terminal residue" evidence="13">
    <location>
        <position position="126"/>
    </location>
</feature>
<comment type="subcellular location">
    <subcellularLocation>
        <location evidence="1">Membrane</location>
        <topology evidence="1">Multi-pass membrane protein</topology>
    </subcellularLocation>
</comment>
<dbReference type="InterPro" id="IPR019594">
    <property type="entry name" value="Glu/Gly-bd"/>
</dbReference>
<keyword evidence="2" id="KW-0813">Transport</keyword>
<evidence type="ECO:0000313" key="14">
    <source>
        <dbReference type="Proteomes" id="UP001497623"/>
    </source>
</evidence>
<dbReference type="SUPFAM" id="SSF53850">
    <property type="entry name" value="Periplasmic binding protein-like II"/>
    <property type="match status" value="1"/>
</dbReference>
<feature type="transmembrane region" description="Helical" evidence="11">
    <location>
        <begin position="82"/>
        <end position="100"/>
    </location>
</feature>
<keyword evidence="6 11" id="KW-0472">Membrane</keyword>
<dbReference type="InterPro" id="IPR015683">
    <property type="entry name" value="Ionotropic_Glu_rcpt"/>
</dbReference>
<evidence type="ECO:0000256" key="2">
    <source>
        <dbReference type="ARBA" id="ARBA00022448"/>
    </source>
</evidence>
<evidence type="ECO:0000256" key="5">
    <source>
        <dbReference type="ARBA" id="ARBA00023065"/>
    </source>
</evidence>
<evidence type="ECO:0000256" key="11">
    <source>
        <dbReference type="SAM" id="Phobius"/>
    </source>
</evidence>
<reference evidence="13 14" key="1">
    <citation type="submission" date="2024-05" db="EMBL/GenBank/DDBJ databases">
        <authorList>
            <person name="Wallberg A."/>
        </authorList>
    </citation>
    <scope>NUCLEOTIDE SEQUENCE [LARGE SCALE GENOMIC DNA]</scope>
</reference>
<evidence type="ECO:0000256" key="4">
    <source>
        <dbReference type="ARBA" id="ARBA00022989"/>
    </source>
</evidence>
<dbReference type="GO" id="GO:0016020">
    <property type="term" value="C:membrane"/>
    <property type="evidence" value="ECO:0007669"/>
    <property type="project" value="UniProtKB-SubCell"/>
</dbReference>
<evidence type="ECO:0000256" key="6">
    <source>
        <dbReference type="ARBA" id="ARBA00023136"/>
    </source>
</evidence>
<evidence type="ECO:0000259" key="12">
    <source>
        <dbReference type="Pfam" id="PF10613"/>
    </source>
</evidence>
<evidence type="ECO:0000256" key="7">
    <source>
        <dbReference type="ARBA" id="ARBA00023170"/>
    </source>
</evidence>
<keyword evidence="4 11" id="KW-1133">Transmembrane helix</keyword>
<keyword evidence="10" id="KW-0407">Ion channel</keyword>
<evidence type="ECO:0000313" key="13">
    <source>
        <dbReference type="EMBL" id="CAL4065697.1"/>
    </source>
</evidence>
<evidence type="ECO:0000256" key="1">
    <source>
        <dbReference type="ARBA" id="ARBA00004141"/>
    </source>
</evidence>
<evidence type="ECO:0000256" key="9">
    <source>
        <dbReference type="ARBA" id="ARBA00023286"/>
    </source>
</evidence>
<feature type="domain" description="Ionotropic glutamate receptor L-glutamate and glycine-binding" evidence="12">
    <location>
        <begin position="9"/>
        <end position="63"/>
    </location>
</feature>
<evidence type="ECO:0000256" key="10">
    <source>
        <dbReference type="ARBA" id="ARBA00023303"/>
    </source>
</evidence>
<gene>
    <name evidence="13" type="ORF">MNOR_LOCUS4986</name>
</gene>
<organism evidence="13 14">
    <name type="scientific">Meganyctiphanes norvegica</name>
    <name type="common">Northern krill</name>
    <name type="synonym">Thysanopoda norvegica</name>
    <dbReference type="NCBI Taxonomy" id="48144"/>
    <lineage>
        <taxon>Eukaryota</taxon>
        <taxon>Metazoa</taxon>
        <taxon>Ecdysozoa</taxon>
        <taxon>Arthropoda</taxon>
        <taxon>Crustacea</taxon>
        <taxon>Multicrustacea</taxon>
        <taxon>Malacostraca</taxon>
        <taxon>Eumalacostraca</taxon>
        <taxon>Eucarida</taxon>
        <taxon>Euphausiacea</taxon>
        <taxon>Euphausiidae</taxon>
        <taxon>Meganyctiphanes</taxon>
    </lineage>
</organism>
<dbReference type="GO" id="GO:0015276">
    <property type="term" value="F:ligand-gated monoatomic ion channel activity"/>
    <property type="evidence" value="ECO:0007669"/>
    <property type="project" value="InterPro"/>
</dbReference>
<keyword evidence="9" id="KW-1071">Ligand-gated ion channel</keyword>
<evidence type="ECO:0000256" key="3">
    <source>
        <dbReference type="ARBA" id="ARBA00022692"/>
    </source>
</evidence>
<keyword evidence="14" id="KW-1185">Reference proteome</keyword>
<sequence length="126" mass="14161">GYWLGDLGWGGVKPDGSITGMIGKVARREVHLAIDDISISASREEVVDFSDQYIQIPMSMITPSRKQMPRTFVVFQAFPPEVWALILFSILLSGVTWWIVSYYGNKADLDGAHNPGLTRLLFNIFR</sequence>
<dbReference type="Proteomes" id="UP001497623">
    <property type="component" value="Unassembled WGS sequence"/>
</dbReference>
<comment type="caution">
    <text evidence="13">The sequence shown here is derived from an EMBL/GenBank/DDBJ whole genome shotgun (WGS) entry which is preliminary data.</text>
</comment>
<evidence type="ECO:0000256" key="8">
    <source>
        <dbReference type="ARBA" id="ARBA00023180"/>
    </source>
</evidence>